<dbReference type="Gene3D" id="3.40.50.300">
    <property type="entry name" value="P-loop containing nucleotide triphosphate hydrolases"/>
    <property type="match status" value="1"/>
</dbReference>
<accession>A0AAV6V648</accession>
<dbReference type="InterPro" id="IPR000863">
    <property type="entry name" value="Sulfotransferase_dom"/>
</dbReference>
<organism evidence="4 5">
    <name type="scientific">Oedothorax gibbosus</name>
    <dbReference type="NCBI Taxonomy" id="931172"/>
    <lineage>
        <taxon>Eukaryota</taxon>
        <taxon>Metazoa</taxon>
        <taxon>Ecdysozoa</taxon>
        <taxon>Arthropoda</taxon>
        <taxon>Chelicerata</taxon>
        <taxon>Arachnida</taxon>
        <taxon>Araneae</taxon>
        <taxon>Araneomorphae</taxon>
        <taxon>Entelegynae</taxon>
        <taxon>Araneoidea</taxon>
        <taxon>Linyphiidae</taxon>
        <taxon>Erigoninae</taxon>
        <taxon>Oedothorax</taxon>
    </lineage>
</organism>
<comment type="similarity">
    <text evidence="1">Belongs to the sulfotransferase 1 family.</text>
</comment>
<name>A0AAV6V648_9ARAC</name>
<evidence type="ECO:0000313" key="5">
    <source>
        <dbReference type="Proteomes" id="UP000827092"/>
    </source>
</evidence>
<keyword evidence="5" id="KW-1185">Reference proteome</keyword>
<dbReference type="AlphaFoldDB" id="A0AAV6V648"/>
<reference evidence="4 5" key="1">
    <citation type="journal article" date="2022" name="Nat. Ecol. Evol.">
        <title>A masculinizing supergene underlies an exaggerated male reproductive morph in a spider.</title>
        <authorList>
            <person name="Hendrickx F."/>
            <person name="De Corte Z."/>
            <person name="Sonet G."/>
            <person name="Van Belleghem S.M."/>
            <person name="Kostlbacher S."/>
            <person name="Vangestel C."/>
        </authorList>
    </citation>
    <scope>NUCLEOTIDE SEQUENCE [LARGE SCALE GENOMIC DNA]</scope>
    <source>
        <strain evidence="4">W744_W776</strain>
    </source>
</reference>
<gene>
    <name evidence="4" type="ORF">JTE90_019607</name>
</gene>
<evidence type="ECO:0000313" key="4">
    <source>
        <dbReference type="EMBL" id="KAG8191543.1"/>
    </source>
</evidence>
<proteinExistence type="inferred from homology"/>
<feature type="domain" description="Sulfotransferase" evidence="3">
    <location>
        <begin position="38"/>
        <end position="231"/>
    </location>
</feature>
<dbReference type="SUPFAM" id="SSF52540">
    <property type="entry name" value="P-loop containing nucleoside triphosphate hydrolases"/>
    <property type="match status" value="1"/>
</dbReference>
<evidence type="ECO:0000256" key="1">
    <source>
        <dbReference type="ARBA" id="ARBA00005771"/>
    </source>
</evidence>
<evidence type="ECO:0000259" key="3">
    <source>
        <dbReference type="Pfam" id="PF00685"/>
    </source>
</evidence>
<dbReference type="PANTHER" id="PTHR11783">
    <property type="entry name" value="SULFOTRANSFERASE SULT"/>
    <property type="match status" value="1"/>
</dbReference>
<dbReference type="Pfam" id="PF00685">
    <property type="entry name" value="Sulfotransfer_1"/>
    <property type="match status" value="2"/>
</dbReference>
<protein>
    <recommendedName>
        <fullName evidence="3">Sulfotransferase domain-containing protein</fullName>
    </recommendedName>
</protein>
<comment type="caution">
    <text evidence="4">The sequence shown here is derived from an EMBL/GenBank/DDBJ whole genome shotgun (WGS) entry which is preliminary data.</text>
</comment>
<dbReference type="InterPro" id="IPR027417">
    <property type="entry name" value="P-loop_NTPase"/>
</dbReference>
<feature type="domain" description="Sulfotransferase" evidence="3">
    <location>
        <begin position="276"/>
        <end position="313"/>
    </location>
</feature>
<evidence type="ECO:0000256" key="2">
    <source>
        <dbReference type="ARBA" id="ARBA00022679"/>
    </source>
</evidence>
<dbReference type="Proteomes" id="UP000827092">
    <property type="component" value="Unassembled WGS sequence"/>
</dbReference>
<sequence length="324" mass="37982">MSKDSGQIAPFNYFDGIPIPAFFPVENVQSIIDYKPRDDDIFIVTYPKCGTTWSHHTLALILRHGENFGEDFNWTDSGPFLEMSGTKGFENLKRPCPFRTHMPFRLTPWSDKSKYIYVTRNPKDACVSGFHHMSNMPVMPFTGTFDDYFECFISGKAGYGDYFDHLEGWYEQRYRPNVLFITYEEMKENPEKAILKMASFVGDEKYAEPLRKDRQKLENVLKYSSFKEMKVIINKSINEFFAQSAKDVEKSEVPEGLKAMVIKMDESKDVEDAPENPRSLSFIRKGIIGDWRNHFSEEQSRRLDEKFEERTKNIEIAKIWKQYM</sequence>
<dbReference type="EMBL" id="JAFNEN010000158">
    <property type="protein sequence ID" value="KAG8191543.1"/>
    <property type="molecule type" value="Genomic_DNA"/>
</dbReference>
<keyword evidence="2" id="KW-0808">Transferase</keyword>
<dbReference type="GO" id="GO:0008146">
    <property type="term" value="F:sulfotransferase activity"/>
    <property type="evidence" value="ECO:0007669"/>
    <property type="project" value="InterPro"/>
</dbReference>